<reference evidence="1" key="1">
    <citation type="journal article" date="2019" name="Sci. Rep.">
        <title>Draft genome of Tanacetum cinerariifolium, the natural source of mosquito coil.</title>
        <authorList>
            <person name="Yamashiro T."/>
            <person name="Shiraishi A."/>
            <person name="Satake H."/>
            <person name="Nakayama K."/>
        </authorList>
    </citation>
    <scope>NUCLEOTIDE SEQUENCE</scope>
</reference>
<sequence length="139" mass="16331">MYAFFTHFRIPKESLDEGFLPLISEEDMIRFGVCSRFKEVNVYWDIKTKDFIDAIKDYYYCRSSWKRLSGGVVLFEVVAEEIVAKETIDGNDVEQVVLDDVISHEVYVGMIAQEMLEDQTRAIKRRRVMIDKEDKDNAE</sequence>
<dbReference type="AlphaFoldDB" id="A0A6L2K8W8"/>
<dbReference type="EMBL" id="BKCJ010002048">
    <property type="protein sequence ID" value="GEU45883.1"/>
    <property type="molecule type" value="Genomic_DNA"/>
</dbReference>
<organism evidence="1">
    <name type="scientific">Tanacetum cinerariifolium</name>
    <name type="common">Dalmatian daisy</name>
    <name type="synonym">Chrysanthemum cinerariifolium</name>
    <dbReference type="NCBI Taxonomy" id="118510"/>
    <lineage>
        <taxon>Eukaryota</taxon>
        <taxon>Viridiplantae</taxon>
        <taxon>Streptophyta</taxon>
        <taxon>Embryophyta</taxon>
        <taxon>Tracheophyta</taxon>
        <taxon>Spermatophyta</taxon>
        <taxon>Magnoliopsida</taxon>
        <taxon>eudicotyledons</taxon>
        <taxon>Gunneridae</taxon>
        <taxon>Pentapetalae</taxon>
        <taxon>asterids</taxon>
        <taxon>campanulids</taxon>
        <taxon>Asterales</taxon>
        <taxon>Asteraceae</taxon>
        <taxon>Asteroideae</taxon>
        <taxon>Anthemideae</taxon>
        <taxon>Anthemidinae</taxon>
        <taxon>Tanacetum</taxon>
    </lineage>
</organism>
<proteinExistence type="predicted"/>
<comment type="caution">
    <text evidence="1">The sequence shown here is derived from an EMBL/GenBank/DDBJ whole genome shotgun (WGS) entry which is preliminary data.</text>
</comment>
<evidence type="ECO:0000313" key="1">
    <source>
        <dbReference type="EMBL" id="GEU45883.1"/>
    </source>
</evidence>
<name>A0A6L2K8W8_TANCI</name>
<gene>
    <name evidence="1" type="ORF">Tci_017861</name>
</gene>
<accession>A0A6L2K8W8</accession>
<protein>
    <submittedName>
        <fullName evidence="1">Uncharacterized protein</fullName>
    </submittedName>
</protein>